<comment type="caution">
    <text evidence="1">The sequence shown here is derived from an EMBL/GenBank/DDBJ whole genome shotgun (WGS) entry which is preliminary data.</text>
</comment>
<reference evidence="1" key="1">
    <citation type="submission" date="2020-03" db="EMBL/GenBank/DDBJ databases">
        <title>Spirochaetal bacteria isolated from arthropods constitute a novel genus Entomospira genus novum within the order Spirochaetales.</title>
        <authorList>
            <person name="Grana-Miraglia L."/>
            <person name="Sikutova S."/>
            <person name="Fingerle V."/>
            <person name="Sing A."/>
            <person name="Castillo-Ramirez S."/>
            <person name="Margos G."/>
            <person name="Rudolf I."/>
        </authorList>
    </citation>
    <scope>NUCLEOTIDE SEQUENCE</scope>
    <source>
        <strain evidence="1">BR149</strain>
    </source>
</reference>
<dbReference type="EMBL" id="JAATLM010000002">
    <property type="protein sequence ID" value="NIZ70114.1"/>
    <property type="molecule type" value="Genomic_DNA"/>
</dbReference>
<dbReference type="Proteomes" id="UP000778951">
    <property type="component" value="Unassembled WGS sequence"/>
</dbReference>
<dbReference type="InterPro" id="IPR000801">
    <property type="entry name" value="Esterase-like"/>
</dbReference>
<evidence type="ECO:0000313" key="1">
    <source>
        <dbReference type="EMBL" id="NIZ70114.1"/>
    </source>
</evidence>
<protein>
    <recommendedName>
        <fullName evidence="3">Esterase</fullName>
    </recommendedName>
</protein>
<dbReference type="Pfam" id="PF00756">
    <property type="entry name" value="Esterase"/>
    <property type="match status" value="1"/>
</dbReference>
<dbReference type="InterPro" id="IPR029058">
    <property type="entry name" value="AB_hydrolase_fold"/>
</dbReference>
<dbReference type="SUPFAM" id="SSF53474">
    <property type="entry name" value="alpha/beta-Hydrolases"/>
    <property type="match status" value="1"/>
</dbReference>
<evidence type="ECO:0000313" key="2">
    <source>
        <dbReference type="Proteomes" id="UP000778951"/>
    </source>
</evidence>
<proteinExistence type="predicted"/>
<evidence type="ECO:0008006" key="3">
    <source>
        <dbReference type="Google" id="ProtNLM"/>
    </source>
</evidence>
<sequence>MMIVSDVTYSEVLGFDWNYSLYLPEDFAQRSYPILYLLHGAFGHHNDYVYHANLNEMVNHLMQKKLLPPMIIAMPDGFNSYYVDVGSLKMESAIIQSFIPYIENTYGIHVSKEERFIAGLSMGGYGASRFALTYPKLFSRAYLFSPAVWVEPNTHCAVRAKFHLFTQGRKPFCQELWQKYHPLSLFASYQKSASPVHFYVESGAQDEIVAVHDVNFFVQQLKRVAHVSYQVDDGSGHSWDFWRGATQRMFLDIGQVLQKEAEA</sequence>
<organism evidence="1 2">
    <name type="scientific">Entomospira culicis</name>
    <dbReference type="NCBI Taxonomy" id="2719989"/>
    <lineage>
        <taxon>Bacteria</taxon>
        <taxon>Pseudomonadati</taxon>
        <taxon>Spirochaetota</taxon>
        <taxon>Spirochaetia</taxon>
        <taxon>Spirochaetales</taxon>
        <taxon>Spirochaetaceae</taxon>
        <taxon>Entomospira</taxon>
    </lineage>
</organism>
<dbReference type="PANTHER" id="PTHR48098">
    <property type="entry name" value="ENTEROCHELIN ESTERASE-RELATED"/>
    <property type="match status" value="1"/>
</dbReference>
<dbReference type="Gene3D" id="3.40.50.1820">
    <property type="entry name" value="alpha/beta hydrolase"/>
    <property type="match status" value="1"/>
</dbReference>
<dbReference type="AlphaFoldDB" id="A0A968KV07"/>
<dbReference type="InterPro" id="IPR050583">
    <property type="entry name" value="Mycobacterial_A85_antigen"/>
</dbReference>
<dbReference type="RefSeq" id="WP_167696355.1">
    <property type="nucleotide sequence ID" value="NZ_CP118182.1"/>
</dbReference>
<name>A0A968KV07_9SPIO</name>
<dbReference type="PANTHER" id="PTHR48098:SF1">
    <property type="entry name" value="DIACYLGLYCEROL ACYLTRANSFERASE_MYCOLYLTRANSFERASE AG85A"/>
    <property type="match status" value="1"/>
</dbReference>
<gene>
    <name evidence="1" type="ORF">HCT48_07830</name>
</gene>
<accession>A0A968KV07</accession>
<keyword evidence="2" id="KW-1185">Reference proteome</keyword>